<organism evidence="1 2">
    <name type="scientific">Magnusiomyces paraingens</name>
    <dbReference type="NCBI Taxonomy" id="2606893"/>
    <lineage>
        <taxon>Eukaryota</taxon>
        <taxon>Fungi</taxon>
        <taxon>Dikarya</taxon>
        <taxon>Ascomycota</taxon>
        <taxon>Saccharomycotina</taxon>
        <taxon>Dipodascomycetes</taxon>
        <taxon>Dipodascales</taxon>
        <taxon>Dipodascaceae</taxon>
        <taxon>Magnusiomyces</taxon>
    </lineage>
</organism>
<gene>
    <name evidence="1" type="ORF">SAPINGB_P002586</name>
</gene>
<name>A0A5E8BGT5_9ASCO</name>
<keyword evidence="2" id="KW-1185">Reference proteome</keyword>
<reference evidence="1 2" key="1">
    <citation type="submission" date="2019-09" db="EMBL/GenBank/DDBJ databases">
        <authorList>
            <person name="Brejova B."/>
        </authorList>
    </citation>
    <scope>NUCLEOTIDE SEQUENCE [LARGE SCALE GENOMIC DNA]</scope>
</reference>
<evidence type="ECO:0000313" key="1">
    <source>
        <dbReference type="EMBL" id="VVT50071.1"/>
    </source>
</evidence>
<dbReference type="GeneID" id="43581404"/>
<dbReference type="Proteomes" id="UP000398389">
    <property type="component" value="Unassembled WGS sequence"/>
</dbReference>
<dbReference type="AlphaFoldDB" id="A0A5E8BGT5"/>
<accession>A0A5E8BGT5</accession>
<protein>
    <submittedName>
        <fullName evidence="1">Uncharacterized protein</fullName>
    </submittedName>
</protein>
<dbReference type="EMBL" id="CABVLU010000002">
    <property type="protein sequence ID" value="VVT50071.1"/>
    <property type="molecule type" value="Genomic_DNA"/>
</dbReference>
<proteinExistence type="predicted"/>
<sequence>MLIGSYAGYPTYEGVKKKRPGPGETEWAIEKDVLLANWGRVRIPPSAKELIRAKFTENESSWVEVLPKVEAWFNAMVHSVTGFSPDTEMKGHEVVEQGYGLESLAEHPGTLHGQKVNVEKLWPVSRGGDVEDIYSEGAQDGIWAEAVAVDARSQEPLSKLLRSLENPGVMPWSASELRDMSG</sequence>
<dbReference type="RefSeq" id="XP_031853195.1">
    <property type="nucleotide sequence ID" value="XM_031997304.1"/>
</dbReference>
<evidence type="ECO:0000313" key="2">
    <source>
        <dbReference type="Proteomes" id="UP000398389"/>
    </source>
</evidence>
<dbReference type="OrthoDB" id="8815334at2759"/>